<sequence length="83" mass="9531">MADEPYYHEGMQCYVNSIHYDFHTKTGTVFMEEDACTDMSGCIAFFERIDPQALLIRTVAGEEDDTVYRRGPRRWSAFAPGVL</sequence>
<protein>
    <submittedName>
        <fullName evidence="1">mRNA deadenylase 3'-5' endonuclease subunit Ccr4</fullName>
    </submittedName>
</protein>
<dbReference type="Proteomes" id="UP000555546">
    <property type="component" value="Unassembled WGS sequence"/>
</dbReference>
<keyword evidence="1" id="KW-0255">Endonuclease</keyword>
<keyword evidence="1" id="KW-0378">Hydrolase</keyword>
<keyword evidence="1" id="KW-0540">Nuclease</keyword>
<reference evidence="1 2" key="1">
    <citation type="submission" date="2020-08" db="EMBL/GenBank/DDBJ databases">
        <title>Genomic Encyclopedia of Type Strains, Phase IV (KMG-IV): sequencing the most valuable type-strain genomes for metagenomic binning, comparative biology and taxonomic classification.</title>
        <authorList>
            <person name="Goeker M."/>
        </authorList>
    </citation>
    <scope>NUCLEOTIDE SEQUENCE [LARGE SCALE GENOMIC DNA]</scope>
    <source>
        <strain evidence="1 2">DSM 26944</strain>
    </source>
</reference>
<evidence type="ECO:0000313" key="2">
    <source>
        <dbReference type="Proteomes" id="UP000555546"/>
    </source>
</evidence>
<dbReference type="RefSeq" id="WP_183649715.1">
    <property type="nucleotide sequence ID" value="NZ_JACIJG010000004.1"/>
</dbReference>
<keyword evidence="2" id="KW-1185">Reference proteome</keyword>
<gene>
    <name evidence="1" type="ORF">FHS76_001306</name>
</gene>
<evidence type="ECO:0000313" key="1">
    <source>
        <dbReference type="EMBL" id="MBB5701455.1"/>
    </source>
</evidence>
<dbReference type="AlphaFoldDB" id="A0A7W9AVN8"/>
<dbReference type="EMBL" id="JACIJG010000004">
    <property type="protein sequence ID" value="MBB5701455.1"/>
    <property type="molecule type" value="Genomic_DNA"/>
</dbReference>
<proteinExistence type="predicted"/>
<dbReference type="GO" id="GO:0004519">
    <property type="term" value="F:endonuclease activity"/>
    <property type="evidence" value="ECO:0007669"/>
    <property type="project" value="UniProtKB-KW"/>
</dbReference>
<name>A0A7W9AVN8_9HYPH</name>
<comment type="caution">
    <text evidence="1">The sequence shown here is derived from an EMBL/GenBank/DDBJ whole genome shotgun (WGS) entry which is preliminary data.</text>
</comment>
<accession>A0A7W9AVN8</accession>
<organism evidence="1 2">
    <name type="scientific">Brucella daejeonensis</name>
    <dbReference type="NCBI Taxonomy" id="659015"/>
    <lineage>
        <taxon>Bacteria</taxon>
        <taxon>Pseudomonadati</taxon>
        <taxon>Pseudomonadota</taxon>
        <taxon>Alphaproteobacteria</taxon>
        <taxon>Hyphomicrobiales</taxon>
        <taxon>Brucellaceae</taxon>
        <taxon>Brucella/Ochrobactrum group</taxon>
        <taxon>Brucella</taxon>
    </lineage>
</organism>